<keyword evidence="3" id="KW-1185">Reference proteome</keyword>
<feature type="region of interest" description="Disordered" evidence="1">
    <location>
        <begin position="471"/>
        <end position="533"/>
    </location>
</feature>
<gene>
    <name evidence="2" type="ORF">Lwal_0152</name>
</gene>
<dbReference type="OrthoDB" id="5654377at2"/>
<organism evidence="2 3">
    <name type="scientific">Legionella waltersii</name>
    <dbReference type="NCBI Taxonomy" id="66969"/>
    <lineage>
        <taxon>Bacteria</taxon>
        <taxon>Pseudomonadati</taxon>
        <taxon>Pseudomonadota</taxon>
        <taxon>Gammaproteobacteria</taxon>
        <taxon>Legionellales</taxon>
        <taxon>Legionellaceae</taxon>
        <taxon>Legionella</taxon>
    </lineage>
</organism>
<sequence length="533" mass="58842">MRDKTEHFNGLKTKIKGIVPKIPDAVFQEGFDRSKAEKYLKKHPDTPFVLRESAQEGYFCITYFFSNSKASSNVLVKYPTSDQEEFTFWEQSQTGMRQINKSLEVIVQARCFEKVKENLLRIIPEASGEVFHLDYDRTTAEKFLTDNPSIPFVVRQASQQGYFCLTYFSSDSTPSKNVLIPYSLKGRGNHFLEKVLKDHLPNFVGYQRWEQFKKDNESAPDLRAVLSLQSLDMEKAAFTPDQVESYIETNAENVTNPGDGHTGLAIASALQTAPFVVVRSQGNRTEASRVLSRHIGNNGLLVITGHSSPDTEEISGNYVTDEFSEQISRGPAEIVSFAKEAGLKKGSHITIVLSICYGAKSEGSTDSSFAHKLAKEFAKSGISTTIIASDKAVMRFGTGAIREQQIEFSNKVGMDPDSVNVLFTDVDPTTSKSTTLVYKPNEAIQVTANGLVFRSPVVQIKSQQASETVTINKQASTGSPSSQTQSQVAAASAPVKNSTEQEQVRFFTPKKSAQTDENSPTPSADPDLTNTKR</sequence>
<dbReference type="InterPro" id="IPR036860">
    <property type="entry name" value="SH2_dom_sf"/>
</dbReference>
<dbReference type="EMBL" id="LNZB01000004">
    <property type="protein sequence ID" value="KTD83036.1"/>
    <property type="molecule type" value="Genomic_DNA"/>
</dbReference>
<dbReference type="PATRIC" id="fig|66969.6.peg.167"/>
<proteinExistence type="predicted"/>
<protein>
    <submittedName>
        <fullName evidence="2">Uncharacterized protein</fullName>
    </submittedName>
</protein>
<feature type="compositionally biased region" description="Polar residues" evidence="1">
    <location>
        <begin position="511"/>
        <end position="522"/>
    </location>
</feature>
<accession>A0A0W1ANX9</accession>
<dbReference type="Proteomes" id="UP000054729">
    <property type="component" value="Unassembled WGS sequence"/>
</dbReference>
<evidence type="ECO:0000256" key="1">
    <source>
        <dbReference type="SAM" id="MobiDB-lite"/>
    </source>
</evidence>
<dbReference type="STRING" id="66969.Lwal_0152"/>
<evidence type="ECO:0000313" key="2">
    <source>
        <dbReference type="EMBL" id="KTD83036.1"/>
    </source>
</evidence>
<name>A0A0W1ANX9_9GAMM</name>
<feature type="compositionally biased region" description="Low complexity" evidence="1">
    <location>
        <begin position="474"/>
        <end position="495"/>
    </location>
</feature>
<dbReference type="RefSeq" id="WP_058479026.1">
    <property type="nucleotide sequence ID" value="NZ_CAAAIQ010000017.1"/>
</dbReference>
<dbReference type="AlphaFoldDB" id="A0A0W1ANX9"/>
<evidence type="ECO:0000313" key="3">
    <source>
        <dbReference type="Proteomes" id="UP000054729"/>
    </source>
</evidence>
<dbReference type="SUPFAM" id="SSF55550">
    <property type="entry name" value="SH2 domain"/>
    <property type="match status" value="2"/>
</dbReference>
<reference evidence="2 3" key="1">
    <citation type="submission" date="2015-11" db="EMBL/GenBank/DDBJ databases">
        <title>Genomic analysis of 38 Legionella species identifies large and diverse effector repertoires.</title>
        <authorList>
            <person name="Burstein D."/>
            <person name="Amaro F."/>
            <person name="Zusman T."/>
            <person name="Lifshitz Z."/>
            <person name="Cohen O."/>
            <person name="Gilbert J.A."/>
            <person name="Pupko T."/>
            <person name="Shuman H.A."/>
            <person name="Segal G."/>
        </authorList>
    </citation>
    <scope>NUCLEOTIDE SEQUENCE [LARGE SCALE GENOMIC DNA]</scope>
    <source>
        <strain evidence="2 3">ATCC 51914</strain>
    </source>
</reference>
<comment type="caution">
    <text evidence="2">The sequence shown here is derived from an EMBL/GenBank/DDBJ whole genome shotgun (WGS) entry which is preliminary data.</text>
</comment>